<accession>A0A6H1Z756</accession>
<dbReference type="EMBL" id="MT143700">
    <property type="protein sequence ID" value="QJA43292.1"/>
    <property type="molecule type" value="Genomic_DNA"/>
</dbReference>
<proteinExistence type="predicted"/>
<evidence type="ECO:0000313" key="1">
    <source>
        <dbReference type="EMBL" id="QJA43292.1"/>
    </source>
</evidence>
<evidence type="ECO:0000313" key="2">
    <source>
        <dbReference type="EMBL" id="QJB04984.1"/>
    </source>
</evidence>
<gene>
    <name evidence="1" type="ORF">MM171A00247_0006</name>
    <name evidence="2" type="ORF">MM171B00144_0023</name>
</gene>
<dbReference type="EMBL" id="MT143893">
    <property type="protein sequence ID" value="QJB04984.1"/>
    <property type="molecule type" value="Genomic_DNA"/>
</dbReference>
<organism evidence="1">
    <name type="scientific">viral metagenome</name>
    <dbReference type="NCBI Taxonomy" id="1070528"/>
    <lineage>
        <taxon>unclassified sequences</taxon>
        <taxon>metagenomes</taxon>
        <taxon>organismal metagenomes</taxon>
    </lineage>
</organism>
<name>A0A6H1Z756_9ZZZZ</name>
<protein>
    <submittedName>
        <fullName evidence="1">Uncharacterized protein</fullName>
    </submittedName>
</protein>
<reference evidence="1" key="1">
    <citation type="submission" date="2020-03" db="EMBL/GenBank/DDBJ databases">
        <title>The deep terrestrial virosphere.</title>
        <authorList>
            <person name="Holmfeldt K."/>
            <person name="Nilsson E."/>
            <person name="Simone D."/>
            <person name="Lopez-Fernandez M."/>
            <person name="Wu X."/>
            <person name="de Brujin I."/>
            <person name="Lundin D."/>
            <person name="Andersson A."/>
            <person name="Bertilsson S."/>
            <person name="Dopson M."/>
        </authorList>
    </citation>
    <scope>NUCLEOTIDE SEQUENCE</scope>
    <source>
        <strain evidence="1">MM171A00247</strain>
        <strain evidence="2">MM171B00144</strain>
    </source>
</reference>
<sequence>MKIKPEILDILSNCEIEGDIIYLPAGQLERSVYLKVNECLENSGLRLKR</sequence>
<dbReference type="AlphaFoldDB" id="A0A6H1Z756"/>